<dbReference type="InterPro" id="IPR040233">
    <property type="entry name" value="CCD97-like_C"/>
</dbReference>
<dbReference type="AlphaFoldDB" id="A0A9P0D948"/>
<proteinExistence type="predicted"/>
<feature type="region of interest" description="Disordered" evidence="1">
    <location>
        <begin position="197"/>
        <end position="218"/>
    </location>
</feature>
<reference evidence="3" key="1">
    <citation type="submission" date="2022-01" db="EMBL/GenBank/DDBJ databases">
        <authorList>
            <person name="King R."/>
        </authorList>
    </citation>
    <scope>NUCLEOTIDE SEQUENCE</scope>
</reference>
<feature type="domain" description="CCD97-like C-terminal" evidence="2">
    <location>
        <begin position="115"/>
        <end position="297"/>
    </location>
</feature>
<dbReference type="InterPro" id="IPR018613">
    <property type="entry name" value="Ccdc97-like"/>
</dbReference>
<sequence length="323" mass="38430">MTIENCMDSQPIQETGNNTERDEIIRCLTQNSQICFKSQQMWEADLTEEEKFQIGLDLFIKNKLQFLIKFGKYLKYDQLDYFRTLIETEPNEEINILINDLQKENCDAYNIVVKNRRYQAMMQMIQENSYFSETEMMKRNPLLYNQLVGQYLTADEVEERDRFANNDSSLVKILMEGIERDKAEEVRKRHEEIENMQMEAEDEDTSKPKQQPTSHWGEIGETRIQQKAFSSKGRKKVTKITPEEQILLKEEFITTMYNSFLDGKDEDFEYESIDNNTSYDNIEEIENNEEEKYFDSEPEKIGNVYIEDETSDDELDIFMKTLK</sequence>
<evidence type="ECO:0000256" key="1">
    <source>
        <dbReference type="SAM" id="MobiDB-lite"/>
    </source>
</evidence>
<dbReference type="PANTHER" id="PTHR31840">
    <property type="entry name" value="COILED-COIL DOMAIN-CONTAINING PROTEIN 97"/>
    <property type="match status" value="1"/>
</dbReference>
<gene>
    <name evidence="3" type="ORF">PSYICH_LOCUS12620</name>
</gene>
<evidence type="ECO:0000313" key="3">
    <source>
        <dbReference type="EMBL" id="CAH1112122.1"/>
    </source>
</evidence>
<dbReference type="Proteomes" id="UP001153636">
    <property type="component" value="Chromosome 6"/>
</dbReference>
<name>A0A9P0D948_9CUCU</name>
<protein>
    <recommendedName>
        <fullName evidence="2">CCD97-like C-terminal domain-containing protein</fullName>
    </recommendedName>
</protein>
<dbReference type="Pfam" id="PF09747">
    <property type="entry name" value="CCD97-like_C"/>
    <property type="match status" value="1"/>
</dbReference>
<organism evidence="3 4">
    <name type="scientific">Psylliodes chrysocephalus</name>
    <dbReference type="NCBI Taxonomy" id="3402493"/>
    <lineage>
        <taxon>Eukaryota</taxon>
        <taxon>Metazoa</taxon>
        <taxon>Ecdysozoa</taxon>
        <taxon>Arthropoda</taxon>
        <taxon>Hexapoda</taxon>
        <taxon>Insecta</taxon>
        <taxon>Pterygota</taxon>
        <taxon>Neoptera</taxon>
        <taxon>Endopterygota</taxon>
        <taxon>Coleoptera</taxon>
        <taxon>Polyphaga</taxon>
        <taxon>Cucujiformia</taxon>
        <taxon>Chrysomeloidea</taxon>
        <taxon>Chrysomelidae</taxon>
        <taxon>Galerucinae</taxon>
        <taxon>Alticini</taxon>
        <taxon>Psylliodes</taxon>
    </lineage>
</organism>
<evidence type="ECO:0000259" key="2">
    <source>
        <dbReference type="Pfam" id="PF09747"/>
    </source>
</evidence>
<dbReference type="PANTHER" id="PTHR31840:SF1">
    <property type="entry name" value="COILED-COIL DOMAIN-CONTAINING PROTEIN 97"/>
    <property type="match status" value="1"/>
</dbReference>
<evidence type="ECO:0000313" key="4">
    <source>
        <dbReference type="Proteomes" id="UP001153636"/>
    </source>
</evidence>
<dbReference type="EMBL" id="OV651818">
    <property type="protein sequence ID" value="CAH1112122.1"/>
    <property type="molecule type" value="Genomic_DNA"/>
</dbReference>
<dbReference type="OrthoDB" id="333176at2759"/>
<keyword evidence="4" id="KW-1185">Reference proteome</keyword>
<accession>A0A9P0D948</accession>